<name>A0A5N5VBI7_MYCPH</name>
<evidence type="ECO:0008006" key="3">
    <source>
        <dbReference type="Google" id="ProtNLM"/>
    </source>
</evidence>
<accession>A0A5N5VBI7</accession>
<dbReference type="GeneID" id="74301392"/>
<comment type="caution">
    <text evidence="1">The sequence shown here is derived from an EMBL/GenBank/DDBJ whole genome shotgun (WGS) entry which is preliminary data.</text>
</comment>
<reference evidence="1 2" key="1">
    <citation type="submission" date="2012-10" db="EMBL/GenBank/DDBJ databases">
        <title>The draft sequence of the Mycobacterium pheli genome.</title>
        <authorList>
            <person name="Pettersson B.M.F."/>
            <person name="Das S."/>
            <person name="Dasgupta S."/>
            <person name="Bhattacharya A."/>
            <person name="Kirsebom L.A."/>
        </authorList>
    </citation>
    <scope>NUCLEOTIDE SEQUENCE [LARGE SCALE GENOMIC DNA]</scope>
    <source>
        <strain evidence="1 2">CCUG 21000</strain>
    </source>
</reference>
<dbReference type="Proteomes" id="UP000325690">
    <property type="component" value="Unassembled WGS sequence"/>
</dbReference>
<sequence>MDGVFIGSKALAGGGLTRASLRWNYRALFPDVYQSKLVVPTLRDRIEGAFLWARGDGIISGRAAAAVHGARWVDANTPIEMLWRNGRPPDGIVVRNERIDADDIQLVNGLLVTSPLRTAFDLARHLPRDLAVKHLDALANATGVTAEEVLALQDRYPRARGLPRARIALPLMDGGAQSPQETRIRLILIDDGLPAPRTQVLVTDGYQEAYLDMAYEEPMVGFDYEGIHHSEDRRQYVHDIGRTELVEGRGWIDIRVVAEHSRGFILYRAYQAFARRGWTPPRRLH</sequence>
<evidence type="ECO:0000313" key="2">
    <source>
        <dbReference type="Proteomes" id="UP000325690"/>
    </source>
</evidence>
<proteinExistence type="predicted"/>
<protein>
    <recommendedName>
        <fullName evidence="3">AbiEi antitoxin C-terminal domain-containing protein</fullName>
    </recommendedName>
</protein>
<gene>
    <name evidence="1" type="ORF">MPHL21000_03425</name>
</gene>
<dbReference type="RefSeq" id="WP_061483019.1">
    <property type="nucleotide sequence ID" value="NZ_ANBO01000042.1"/>
</dbReference>
<dbReference type="AlphaFoldDB" id="A0A5N5VBI7"/>
<keyword evidence="2" id="KW-1185">Reference proteome</keyword>
<evidence type="ECO:0000313" key="1">
    <source>
        <dbReference type="EMBL" id="KAB7759281.1"/>
    </source>
</evidence>
<organism evidence="1 2">
    <name type="scientific">Mycolicibacterium phlei DSM 43239 = CCUG 21000</name>
    <dbReference type="NCBI Taxonomy" id="1226750"/>
    <lineage>
        <taxon>Bacteria</taxon>
        <taxon>Bacillati</taxon>
        <taxon>Actinomycetota</taxon>
        <taxon>Actinomycetes</taxon>
        <taxon>Mycobacteriales</taxon>
        <taxon>Mycobacteriaceae</taxon>
        <taxon>Mycolicibacterium</taxon>
    </lineage>
</organism>
<dbReference type="EMBL" id="ANBP01000002">
    <property type="protein sequence ID" value="KAB7759281.1"/>
    <property type="molecule type" value="Genomic_DNA"/>
</dbReference>